<evidence type="ECO:0000313" key="2">
    <source>
        <dbReference type="EMBL" id="KRO26933.1"/>
    </source>
</evidence>
<evidence type="ECO:0000256" key="1">
    <source>
        <dbReference type="SAM" id="Phobius"/>
    </source>
</evidence>
<organism evidence="2 3">
    <name type="scientific">Lactiplantibacillus fabifermentans DSM 21115</name>
    <dbReference type="NCBI Taxonomy" id="1413187"/>
    <lineage>
        <taxon>Bacteria</taxon>
        <taxon>Bacillati</taxon>
        <taxon>Bacillota</taxon>
        <taxon>Bacilli</taxon>
        <taxon>Lactobacillales</taxon>
        <taxon>Lactobacillaceae</taxon>
        <taxon>Lactiplantibacillus</taxon>
    </lineage>
</organism>
<reference evidence="2 3" key="1">
    <citation type="journal article" date="2015" name="Genome Announc.">
        <title>Expanding the biotechnology potential of lactobacilli through comparative genomics of 213 strains and associated genera.</title>
        <authorList>
            <person name="Sun Z."/>
            <person name="Harris H.M."/>
            <person name="McCann A."/>
            <person name="Guo C."/>
            <person name="Argimon S."/>
            <person name="Zhang W."/>
            <person name="Yang X."/>
            <person name="Jeffery I.B."/>
            <person name="Cooney J.C."/>
            <person name="Kagawa T.F."/>
            <person name="Liu W."/>
            <person name="Song Y."/>
            <person name="Salvetti E."/>
            <person name="Wrobel A."/>
            <person name="Rasinkangas P."/>
            <person name="Parkhill J."/>
            <person name="Rea M.C."/>
            <person name="O'Sullivan O."/>
            <person name="Ritari J."/>
            <person name="Douillard F.P."/>
            <person name="Paul Ross R."/>
            <person name="Yang R."/>
            <person name="Briner A.E."/>
            <person name="Felis G.E."/>
            <person name="de Vos W.M."/>
            <person name="Barrangou R."/>
            <person name="Klaenhammer T.R."/>
            <person name="Caufield P.W."/>
            <person name="Cui Y."/>
            <person name="Zhang H."/>
            <person name="O'Toole P.W."/>
        </authorList>
    </citation>
    <scope>NUCLEOTIDE SEQUENCE [LARGE SCALE GENOMIC DNA]</scope>
    <source>
        <strain evidence="2 3">DSM 21115</strain>
    </source>
</reference>
<dbReference type="RefSeq" id="WP_156093417.1">
    <property type="nucleotide sequence ID" value="NZ_AYGX02000100.1"/>
</dbReference>
<keyword evidence="1" id="KW-0812">Transmembrane</keyword>
<dbReference type="Proteomes" id="UP000050920">
    <property type="component" value="Unassembled WGS sequence"/>
</dbReference>
<keyword evidence="1" id="KW-1133">Transmembrane helix</keyword>
<protein>
    <submittedName>
        <fullName evidence="2">Uncharacterized protein</fullName>
    </submittedName>
</protein>
<name>A0A0R2NMJ7_9LACO</name>
<keyword evidence="3" id="KW-1185">Reference proteome</keyword>
<proteinExistence type="predicted"/>
<sequence length="56" mass="6329">MSNKLIYVLGTIMLVMGAYTSKFWQIPTEKIIRILLVTALIIGVAYGLKQLFVKRA</sequence>
<feature type="transmembrane region" description="Helical" evidence="1">
    <location>
        <begin position="31"/>
        <end position="48"/>
    </location>
</feature>
<evidence type="ECO:0000313" key="3">
    <source>
        <dbReference type="Proteomes" id="UP000050920"/>
    </source>
</evidence>
<dbReference type="AlphaFoldDB" id="A0A0R2NMJ7"/>
<feature type="transmembrane region" description="Helical" evidence="1">
    <location>
        <begin position="6"/>
        <end position="24"/>
    </location>
</feature>
<gene>
    <name evidence="2" type="ORF">DY78_GL000501</name>
</gene>
<keyword evidence="1" id="KW-0472">Membrane</keyword>
<comment type="caution">
    <text evidence="2">The sequence shown here is derived from an EMBL/GenBank/DDBJ whole genome shotgun (WGS) entry which is preliminary data.</text>
</comment>
<dbReference type="EMBL" id="AYGX02000100">
    <property type="protein sequence ID" value="KRO26933.1"/>
    <property type="molecule type" value="Genomic_DNA"/>
</dbReference>
<accession>A0A0R2NMJ7</accession>